<evidence type="ECO:0000313" key="1">
    <source>
        <dbReference type="EMBL" id="KAI4311759.1"/>
    </source>
</evidence>
<evidence type="ECO:0000313" key="2">
    <source>
        <dbReference type="Proteomes" id="UP001057402"/>
    </source>
</evidence>
<name>A0ACB9LKV0_9MYRT</name>
<sequence length="75" mass="8330">MPGLPLRHEYQSSAVPLLTARKKRGRSPTPGKYLGSRDRQGQESRRRPPVHHRQPSSLLSPPIAVVEGGNVENQI</sequence>
<gene>
    <name evidence="1" type="ORF">MLD38_036631</name>
</gene>
<protein>
    <submittedName>
        <fullName evidence="1">Uncharacterized protein</fullName>
    </submittedName>
</protein>
<reference evidence="2" key="1">
    <citation type="journal article" date="2023" name="Front. Plant Sci.">
        <title>Chromosomal-level genome assembly of Melastoma candidum provides insights into trichome evolution.</title>
        <authorList>
            <person name="Zhong Y."/>
            <person name="Wu W."/>
            <person name="Sun C."/>
            <person name="Zou P."/>
            <person name="Liu Y."/>
            <person name="Dai S."/>
            <person name="Zhou R."/>
        </authorList>
    </citation>
    <scope>NUCLEOTIDE SEQUENCE [LARGE SCALE GENOMIC DNA]</scope>
</reference>
<dbReference type="Proteomes" id="UP001057402">
    <property type="component" value="Chromosome 11"/>
</dbReference>
<keyword evidence="2" id="KW-1185">Reference proteome</keyword>
<proteinExistence type="predicted"/>
<organism evidence="1 2">
    <name type="scientific">Melastoma candidum</name>
    <dbReference type="NCBI Taxonomy" id="119954"/>
    <lineage>
        <taxon>Eukaryota</taxon>
        <taxon>Viridiplantae</taxon>
        <taxon>Streptophyta</taxon>
        <taxon>Embryophyta</taxon>
        <taxon>Tracheophyta</taxon>
        <taxon>Spermatophyta</taxon>
        <taxon>Magnoliopsida</taxon>
        <taxon>eudicotyledons</taxon>
        <taxon>Gunneridae</taxon>
        <taxon>Pentapetalae</taxon>
        <taxon>rosids</taxon>
        <taxon>malvids</taxon>
        <taxon>Myrtales</taxon>
        <taxon>Melastomataceae</taxon>
        <taxon>Melastomatoideae</taxon>
        <taxon>Melastomateae</taxon>
        <taxon>Melastoma</taxon>
    </lineage>
</organism>
<accession>A0ACB9LKV0</accession>
<comment type="caution">
    <text evidence="1">The sequence shown here is derived from an EMBL/GenBank/DDBJ whole genome shotgun (WGS) entry which is preliminary data.</text>
</comment>
<dbReference type="EMBL" id="CM042890">
    <property type="protein sequence ID" value="KAI4311759.1"/>
    <property type="molecule type" value="Genomic_DNA"/>
</dbReference>